<dbReference type="PANTHER" id="PTHR33204:SF18">
    <property type="entry name" value="TRANSCRIPTIONAL REGULATORY PROTEIN"/>
    <property type="match status" value="1"/>
</dbReference>
<proteinExistence type="predicted"/>
<evidence type="ECO:0000256" key="1">
    <source>
        <dbReference type="ARBA" id="ARBA00023015"/>
    </source>
</evidence>
<evidence type="ECO:0000256" key="3">
    <source>
        <dbReference type="ARBA" id="ARBA00023163"/>
    </source>
</evidence>
<name>A0A8J3VRK2_9ACTN</name>
<protein>
    <submittedName>
        <fullName evidence="5">Transcriptional regulator</fullName>
    </submittedName>
</protein>
<dbReference type="Proteomes" id="UP000642748">
    <property type="component" value="Unassembled WGS sequence"/>
</dbReference>
<dbReference type="InterPro" id="IPR011991">
    <property type="entry name" value="ArsR-like_HTH"/>
</dbReference>
<keyword evidence="1" id="KW-0805">Transcription regulation</keyword>
<dbReference type="SUPFAM" id="SSF46785">
    <property type="entry name" value="Winged helix' DNA-binding domain"/>
    <property type="match status" value="1"/>
</dbReference>
<keyword evidence="2" id="KW-0238">DNA-binding</keyword>
<organism evidence="5 6">
    <name type="scientific">Rugosimonospora africana</name>
    <dbReference type="NCBI Taxonomy" id="556532"/>
    <lineage>
        <taxon>Bacteria</taxon>
        <taxon>Bacillati</taxon>
        <taxon>Actinomycetota</taxon>
        <taxon>Actinomycetes</taxon>
        <taxon>Micromonosporales</taxon>
        <taxon>Micromonosporaceae</taxon>
        <taxon>Rugosimonospora</taxon>
    </lineage>
</organism>
<dbReference type="GO" id="GO:0003677">
    <property type="term" value="F:DNA binding"/>
    <property type="evidence" value="ECO:0007669"/>
    <property type="project" value="UniProtKB-KW"/>
</dbReference>
<sequence length="216" mass="23307">MGMVARRAYDEGCPATHALDLVGERWALLVVRELLFGPKRFTDLDDRLAGVSTSVLSQRLQELAGAGVLVRRKLPPPAGSWVYELTDWGHRLEPLIMALGQWGIQSPQFDCEAPVTPASMALALKGFANPARVENLTGLVELEFDGEVFHAFPEDGRLLVTGATGGHPDARIIASPGRLWPFLRGLAATSNNLRNNGIQTEGDRKTAVALLAAMGT</sequence>
<evidence type="ECO:0000313" key="5">
    <source>
        <dbReference type="EMBL" id="GIH15478.1"/>
    </source>
</evidence>
<dbReference type="Gene3D" id="1.10.10.10">
    <property type="entry name" value="Winged helix-like DNA-binding domain superfamily/Winged helix DNA-binding domain"/>
    <property type="match status" value="1"/>
</dbReference>
<dbReference type="Pfam" id="PF01638">
    <property type="entry name" value="HxlR"/>
    <property type="match status" value="1"/>
</dbReference>
<evidence type="ECO:0000256" key="2">
    <source>
        <dbReference type="ARBA" id="ARBA00023125"/>
    </source>
</evidence>
<dbReference type="InterPro" id="IPR002577">
    <property type="entry name" value="HTH_HxlR"/>
</dbReference>
<feature type="domain" description="HTH hxlR-type" evidence="4">
    <location>
        <begin position="13"/>
        <end position="111"/>
    </location>
</feature>
<comment type="caution">
    <text evidence="5">The sequence shown here is derived from an EMBL/GenBank/DDBJ whole genome shotgun (WGS) entry which is preliminary data.</text>
</comment>
<accession>A0A8J3VRK2</accession>
<dbReference type="InterPro" id="IPR036388">
    <property type="entry name" value="WH-like_DNA-bd_sf"/>
</dbReference>
<dbReference type="PROSITE" id="PS51118">
    <property type="entry name" value="HTH_HXLR"/>
    <property type="match status" value="1"/>
</dbReference>
<dbReference type="CDD" id="cd00090">
    <property type="entry name" value="HTH_ARSR"/>
    <property type="match status" value="1"/>
</dbReference>
<evidence type="ECO:0000313" key="6">
    <source>
        <dbReference type="Proteomes" id="UP000642748"/>
    </source>
</evidence>
<gene>
    <name evidence="5" type="ORF">Raf01_36500</name>
</gene>
<dbReference type="InterPro" id="IPR036390">
    <property type="entry name" value="WH_DNA-bd_sf"/>
</dbReference>
<reference evidence="5" key="1">
    <citation type="submission" date="2021-01" db="EMBL/GenBank/DDBJ databases">
        <title>Whole genome shotgun sequence of Rugosimonospora africana NBRC 104875.</title>
        <authorList>
            <person name="Komaki H."/>
            <person name="Tamura T."/>
        </authorList>
    </citation>
    <scope>NUCLEOTIDE SEQUENCE</scope>
    <source>
        <strain evidence="5">NBRC 104875</strain>
    </source>
</reference>
<keyword evidence="6" id="KW-1185">Reference proteome</keyword>
<evidence type="ECO:0000259" key="4">
    <source>
        <dbReference type="PROSITE" id="PS51118"/>
    </source>
</evidence>
<keyword evidence="3" id="KW-0804">Transcription</keyword>
<dbReference type="PANTHER" id="PTHR33204">
    <property type="entry name" value="TRANSCRIPTIONAL REGULATOR, MARR FAMILY"/>
    <property type="match status" value="1"/>
</dbReference>
<dbReference type="AlphaFoldDB" id="A0A8J3VRK2"/>
<dbReference type="EMBL" id="BONZ01000034">
    <property type="protein sequence ID" value="GIH15478.1"/>
    <property type="molecule type" value="Genomic_DNA"/>
</dbReference>